<proteinExistence type="predicted"/>
<accession>A0AAD3NJH0</accession>
<organism evidence="1 2">
    <name type="scientific">Cryptomeria japonica</name>
    <name type="common">Japanese cedar</name>
    <name type="synonym">Cupressus japonica</name>
    <dbReference type="NCBI Taxonomy" id="3369"/>
    <lineage>
        <taxon>Eukaryota</taxon>
        <taxon>Viridiplantae</taxon>
        <taxon>Streptophyta</taxon>
        <taxon>Embryophyta</taxon>
        <taxon>Tracheophyta</taxon>
        <taxon>Spermatophyta</taxon>
        <taxon>Pinopsida</taxon>
        <taxon>Pinidae</taxon>
        <taxon>Conifers II</taxon>
        <taxon>Cupressales</taxon>
        <taxon>Cupressaceae</taxon>
        <taxon>Cryptomeria</taxon>
    </lineage>
</organism>
<sequence>MRFGREQLTRKQGAAGCFHFHNALSIVGVLPGVSVGAPTFLAGGGELEFRERPIVETMAFSHRAGRSGPAARNSALPPRACATIPLGYTGQQSHLDIRIEPAEPDYLPPPTPQLWL</sequence>
<protein>
    <submittedName>
        <fullName evidence="1">Uncharacterized protein</fullName>
    </submittedName>
</protein>
<evidence type="ECO:0000313" key="1">
    <source>
        <dbReference type="EMBL" id="GLJ56450.1"/>
    </source>
</evidence>
<reference evidence="1" key="1">
    <citation type="submission" date="2022-12" db="EMBL/GenBank/DDBJ databases">
        <title>Chromosome-Level Genome Assembly of Japanese Cedar (Cryptomeriajaponica D. Don).</title>
        <authorList>
            <person name="Fujino T."/>
            <person name="Yamaguchi K."/>
            <person name="Yokoyama T."/>
            <person name="Hamanaka T."/>
            <person name="Harazono Y."/>
            <person name="Kamada H."/>
            <person name="Kobayashi W."/>
            <person name="Ujino-Ihara T."/>
            <person name="Uchiyama K."/>
            <person name="Matsumoto A."/>
            <person name="Izuno A."/>
            <person name="Tsumura Y."/>
            <person name="Toyoda A."/>
            <person name="Shigenobu S."/>
            <person name="Moriguchi Y."/>
            <person name="Ueno S."/>
            <person name="Kasahara M."/>
        </authorList>
    </citation>
    <scope>NUCLEOTIDE SEQUENCE</scope>
</reference>
<name>A0AAD3NJH0_CRYJA</name>
<dbReference type="EMBL" id="BSEH01000022">
    <property type="protein sequence ID" value="GLJ56450.1"/>
    <property type="molecule type" value="Genomic_DNA"/>
</dbReference>
<evidence type="ECO:0000313" key="2">
    <source>
        <dbReference type="Proteomes" id="UP001234787"/>
    </source>
</evidence>
<dbReference type="AlphaFoldDB" id="A0AAD3NJH0"/>
<keyword evidence="2" id="KW-1185">Reference proteome</keyword>
<dbReference type="Proteomes" id="UP001234787">
    <property type="component" value="Unassembled WGS sequence"/>
</dbReference>
<comment type="caution">
    <text evidence="1">The sequence shown here is derived from an EMBL/GenBank/DDBJ whole genome shotgun (WGS) entry which is preliminary data.</text>
</comment>
<gene>
    <name evidence="1" type="ORF">SUGI_1224620</name>
</gene>